<dbReference type="RefSeq" id="WP_160845802.1">
    <property type="nucleotide sequence ID" value="NZ_WVHT01000009.1"/>
</dbReference>
<keyword evidence="1" id="KW-0812">Transmembrane</keyword>
<feature type="transmembrane region" description="Helical" evidence="1">
    <location>
        <begin position="6"/>
        <end position="27"/>
    </location>
</feature>
<feature type="transmembrane region" description="Helical" evidence="1">
    <location>
        <begin position="124"/>
        <end position="142"/>
    </location>
</feature>
<evidence type="ECO:0000256" key="1">
    <source>
        <dbReference type="SAM" id="Phobius"/>
    </source>
</evidence>
<feature type="transmembrane region" description="Helical" evidence="1">
    <location>
        <begin position="34"/>
        <end position="53"/>
    </location>
</feature>
<dbReference type="AlphaFoldDB" id="A0A7K1YDZ0"/>
<name>A0A7K1YDZ0_9SPHI</name>
<protein>
    <submittedName>
        <fullName evidence="2">Uncharacterized protein</fullName>
    </submittedName>
</protein>
<proteinExistence type="predicted"/>
<evidence type="ECO:0000313" key="3">
    <source>
        <dbReference type="Proteomes" id="UP000466586"/>
    </source>
</evidence>
<dbReference type="Proteomes" id="UP000466586">
    <property type="component" value="Unassembled WGS sequence"/>
</dbReference>
<sequence length="214" mass="24726">MVSKLVIINYLSFASGWFPVLAGFYNYRKLSANFRFILLFFSISALFDLAFLLTEKLGYRNNLPLLHLFILTGIVFFSIIYVREFHKTFLKRLCIVLAAAALGSASYSAIWGNGIWAYPSLGNTLFSIFMITISLFYFYEMLRTQEFVYIEKQGMFWINSGVLIYFAINIFLFMLFSRIMKENIKNLYAIHDISNIIANCLYSIGLLCKPPKTA</sequence>
<feature type="transmembrane region" description="Helical" evidence="1">
    <location>
        <begin position="154"/>
        <end position="176"/>
    </location>
</feature>
<reference evidence="2 3" key="1">
    <citation type="submission" date="2019-11" db="EMBL/GenBank/DDBJ databases">
        <title>Pedobacter sp. HMF7647 Genome sequencing and assembly.</title>
        <authorList>
            <person name="Kang H."/>
            <person name="Kim H."/>
            <person name="Joh K."/>
        </authorList>
    </citation>
    <scope>NUCLEOTIDE SEQUENCE [LARGE SCALE GENOMIC DNA]</scope>
    <source>
        <strain evidence="2 3">HMF7647</strain>
    </source>
</reference>
<organism evidence="2 3">
    <name type="scientific">Hufsiella arboris</name>
    <dbReference type="NCBI Taxonomy" id="2695275"/>
    <lineage>
        <taxon>Bacteria</taxon>
        <taxon>Pseudomonadati</taxon>
        <taxon>Bacteroidota</taxon>
        <taxon>Sphingobacteriia</taxon>
        <taxon>Sphingobacteriales</taxon>
        <taxon>Sphingobacteriaceae</taxon>
        <taxon>Hufsiella</taxon>
    </lineage>
</organism>
<gene>
    <name evidence="2" type="ORF">GS399_16725</name>
</gene>
<keyword evidence="3" id="KW-1185">Reference proteome</keyword>
<feature type="transmembrane region" description="Helical" evidence="1">
    <location>
        <begin position="65"/>
        <end position="82"/>
    </location>
</feature>
<accession>A0A7K1YDZ0</accession>
<keyword evidence="1" id="KW-0472">Membrane</keyword>
<feature type="transmembrane region" description="Helical" evidence="1">
    <location>
        <begin position="94"/>
        <end position="118"/>
    </location>
</feature>
<evidence type="ECO:0000313" key="2">
    <source>
        <dbReference type="EMBL" id="MXV52620.1"/>
    </source>
</evidence>
<keyword evidence="1" id="KW-1133">Transmembrane helix</keyword>
<comment type="caution">
    <text evidence="2">The sequence shown here is derived from an EMBL/GenBank/DDBJ whole genome shotgun (WGS) entry which is preliminary data.</text>
</comment>
<dbReference type="EMBL" id="WVHT01000009">
    <property type="protein sequence ID" value="MXV52620.1"/>
    <property type="molecule type" value="Genomic_DNA"/>
</dbReference>